<gene>
    <name evidence="3" type="primary">cobB</name>
    <name evidence="6" type="ordered locus">Hipma_0493</name>
</gene>
<comment type="similarity">
    <text evidence="3">Belongs to the sirtuin family. Class III subfamily.</text>
</comment>
<evidence type="ECO:0000313" key="7">
    <source>
        <dbReference type="Proteomes" id="UP000008139"/>
    </source>
</evidence>
<evidence type="ECO:0000256" key="4">
    <source>
        <dbReference type="PROSITE-ProRule" id="PRU00236"/>
    </source>
</evidence>
<dbReference type="EMBL" id="CP002606">
    <property type="protein sequence ID" value="AEA33464.1"/>
    <property type="molecule type" value="Genomic_DNA"/>
</dbReference>
<feature type="binding site" evidence="3">
    <location>
        <begin position="102"/>
        <end position="105"/>
    </location>
    <ligand>
        <name>NAD(+)</name>
        <dbReference type="ChEBI" id="CHEBI:57540"/>
    </ligand>
</feature>
<dbReference type="GO" id="GO:0036055">
    <property type="term" value="F:protein-succinyllysine desuccinylase activity"/>
    <property type="evidence" value="ECO:0007669"/>
    <property type="project" value="UniProtKB-UniRule"/>
</dbReference>
<feature type="binding site" evidence="3 4">
    <location>
        <position position="153"/>
    </location>
    <ligand>
        <name>Zn(2+)</name>
        <dbReference type="ChEBI" id="CHEBI:29105"/>
    </ligand>
</feature>
<feature type="binding site" evidence="3">
    <location>
        <position position="67"/>
    </location>
    <ligand>
        <name>substrate</name>
    </ligand>
</feature>
<name>F2LUD8_HIPMA</name>
<dbReference type="FunCoup" id="F2LUD8">
    <property type="interactions" value="293"/>
</dbReference>
<dbReference type="EC" id="2.3.1.286" evidence="3"/>
<dbReference type="eggNOG" id="COG0846">
    <property type="taxonomic scope" value="Bacteria"/>
</dbReference>
<dbReference type="InterPro" id="IPR026590">
    <property type="entry name" value="Ssirtuin_cat_dom"/>
</dbReference>
<keyword evidence="7" id="KW-1185">Reference proteome</keyword>
<keyword evidence="3 4" id="KW-0479">Metal-binding</keyword>
<feature type="binding site" evidence="3">
    <location>
        <begin position="191"/>
        <end position="193"/>
    </location>
    <ligand>
        <name>NAD(+)</name>
        <dbReference type="ChEBI" id="CHEBI:57540"/>
    </ligand>
</feature>
<keyword evidence="3 4" id="KW-0862">Zinc</keyword>
<comment type="subcellular location">
    <subcellularLocation>
        <location evidence="3">Cytoplasm</location>
    </subcellularLocation>
</comment>
<feature type="binding site" evidence="3 4">
    <location>
        <position position="131"/>
    </location>
    <ligand>
        <name>Zn(2+)</name>
        <dbReference type="ChEBI" id="CHEBI:29105"/>
    </ligand>
</feature>
<organism evidence="6 7">
    <name type="scientific">Hippea maritima (strain ATCC 700847 / DSM 10411 / MH2)</name>
    <dbReference type="NCBI Taxonomy" id="760142"/>
    <lineage>
        <taxon>Bacteria</taxon>
        <taxon>Pseudomonadati</taxon>
        <taxon>Campylobacterota</taxon>
        <taxon>Desulfurellia</taxon>
        <taxon>Desulfurellales</taxon>
        <taxon>Hippeaceae</taxon>
        <taxon>Hippea</taxon>
    </lineage>
</organism>
<evidence type="ECO:0000256" key="3">
    <source>
        <dbReference type="HAMAP-Rule" id="MF_01121"/>
    </source>
</evidence>
<dbReference type="SUPFAM" id="SSF52467">
    <property type="entry name" value="DHS-like NAD/FAD-binding domain"/>
    <property type="match status" value="1"/>
</dbReference>
<evidence type="ECO:0000256" key="1">
    <source>
        <dbReference type="ARBA" id="ARBA00022679"/>
    </source>
</evidence>
<dbReference type="GO" id="GO:0017136">
    <property type="term" value="F:histone deacetylase activity, NAD-dependent"/>
    <property type="evidence" value="ECO:0007669"/>
    <property type="project" value="TreeGrafter"/>
</dbReference>
<feature type="domain" description="Deacetylase sirtuin-type" evidence="5">
    <location>
        <begin position="1"/>
        <end position="248"/>
    </location>
</feature>
<comment type="catalytic activity">
    <reaction evidence="3">
        <text>N(6)-acetyl-L-lysyl-[protein] + NAD(+) + H2O = 2''-O-acetyl-ADP-D-ribose + nicotinamide + L-lysyl-[protein]</text>
        <dbReference type="Rhea" id="RHEA:43636"/>
        <dbReference type="Rhea" id="RHEA-COMP:9752"/>
        <dbReference type="Rhea" id="RHEA-COMP:10731"/>
        <dbReference type="ChEBI" id="CHEBI:15377"/>
        <dbReference type="ChEBI" id="CHEBI:17154"/>
        <dbReference type="ChEBI" id="CHEBI:29969"/>
        <dbReference type="ChEBI" id="CHEBI:57540"/>
        <dbReference type="ChEBI" id="CHEBI:61930"/>
        <dbReference type="ChEBI" id="CHEBI:83767"/>
        <dbReference type="EC" id="2.3.1.286"/>
    </reaction>
</comment>
<dbReference type="GO" id="GO:0036054">
    <property type="term" value="F:protein-malonyllysine demalonylase activity"/>
    <property type="evidence" value="ECO:0007669"/>
    <property type="project" value="InterPro"/>
</dbReference>
<dbReference type="PROSITE" id="PS50305">
    <property type="entry name" value="SIRTUIN"/>
    <property type="match status" value="1"/>
</dbReference>
<dbReference type="Gene3D" id="3.40.50.1220">
    <property type="entry name" value="TPP-binding domain"/>
    <property type="match status" value="1"/>
</dbReference>
<dbReference type="Pfam" id="PF02146">
    <property type="entry name" value="SIR2"/>
    <property type="match status" value="1"/>
</dbReference>
<dbReference type="HOGENOM" id="CLU_023643_3_1_7"/>
<feature type="active site" description="Proton acceptor" evidence="3 4">
    <location>
        <position position="120"/>
    </location>
</feature>
<keyword evidence="2 3" id="KW-0520">NAD</keyword>
<feature type="binding site" evidence="3">
    <location>
        <begin position="217"/>
        <end position="219"/>
    </location>
    <ligand>
        <name>NAD(+)</name>
        <dbReference type="ChEBI" id="CHEBI:57540"/>
    </ligand>
</feature>
<dbReference type="Gene3D" id="3.30.1600.10">
    <property type="entry name" value="SIR2/SIRT2 'Small Domain"/>
    <property type="match status" value="1"/>
</dbReference>
<dbReference type="InterPro" id="IPR003000">
    <property type="entry name" value="Sirtuin"/>
</dbReference>
<dbReference type="STRING" id="760142.Hipma_0493"/>
<dbReference type="GO" id="GO:0008270">
    <property type="term" value="F:zinc ion binding"/>
    <property type="evidence" value="ECO:0007669"/>
    <property type="project" value="UniProtKB-UniRule"/>
</dbReference>
<keyword evidence="1" id="KW-0808">Transferase</keyword>
<feature type="binding site" evidence="3">
    <location>
        <position position="70"/>
    </location>
    <ligand>
        <name>substrate</name>
    </ligand>
</feature>
<reference evidence="7" key="2">
    <citation type="submission" date="2011-03" db="EMBL/GenBank/DDBJ databases">
        <title>The complete genome of Hippea maritima DSM 10411.</title>
        <authorList>
            <consortium name="US DOE Joint Genome Institute (JGI-PGF)"/>
            <person name="Lucas S."/>
            <person name="Copeland A."/>
            <person name="Lapidus A."/>
            <person name="Bruce D."/>
            <person name="Goodwin L."/>
            <person name="Pitluck S."/>
            <person name="Peters L."/>
            <person name="Kyrpides N."/>
            <person name="Mavromatis K."/>
            <person name="Pagani I."/>
            <person name="Ivanova N."/>
            <person name="Mikhailova N."/>
            <person name="Lu M."/>
            <person name="Detter J.C."/>
            <person name="Tapia R."/>
            <person name="Han C."/>
            <person name="Land M."/>
            <person name="Hauser L."/>
            <person name="Markowitz V."/>
            <person name="Cheng J.-F."/>
            <person name="Hugenholtz P."/>
            <person name="Woyke T."/>
            <person name="Wu D."/>
            <person name="Spring S."/>
            <person name="Schroeder M."/>
            <person name="Brambilla E."/>
            <person name="Klenk H.-P."/>
            <person name="Eisen J.A."/>
        </authorList>
    </citation>
    <scope>NUCLEOTIDE SEQUENCE [LARGE SCALE GENOMIC DNA]</scope>
    <source>
        <strain evidence="7">ATCC 700847 / DSM 10411 / MH2</strain>
    </source>
</reference>
<comment type="domain">
    <text evidence="3">2 residues (Tyr-67 and Arg-70) present in a large hydrophobic pocket are probably involved in substrate specificity. They are important for desuccinylation activity, but dispensable for deacetylation activity.</text>
</comment>
<dbReference type="GO" id="GO:0005737">
    <property type="term" value="C:cytoplasm"/>
    <property type="evidence" value="ECO:0007669"/>
    <property type="project" value="UniProtKB-SubCell"/>
</dbReference>
<protein>
    <recommendedName>
        <fullName evidence="3">NAD-dependent protein deacylase</fullName>
        <ecNumber evidence="3">2.3.1.286</ecNumber>
    </recommendedName>
    <alternativeName>
        <fullName evidence="3">Regulatory protein SIR2 homolog</fullName>
    </alternativeName>
</protein>
<feature type="binding site" evidence="3">
    <location>
        <position position="235"/>
    </location>
    <ligand>
        <name>NAD(+)</name>
        <dbReference type="ChEBI" id="CHEBI:57540"/>
    </ligand>
</feature>
<feature type="binding site" evidence="3 4">
    <location>
        <position position="150"/>
    </location>
    <ligand>
        <name>Zn(2+)</name>
        <dbReference type="ChEBI" id="CHEBI:29105"/>
    </ligand>
</feature>
<keyword evidence="3" id="KW-0963">Cytoplasm</keyword>
<comment type="function">
    <text evidence="3">NAD-dependent lysine deacetylase and desuccinylase that specifically removes acetyl and succinyl groups on target proteins. Modulates the activities of several proteins which are inactive in their acylated form.</text>
</comment>
<comment type="catalytic activity">
    <reaction evidence="3">
        <text>N(6)-succinyl-L-lysyl-[protein] + NAD(+) + H2O = 2''-O-succinyl-ADP-D-ribose + nicotinamide + L-lysyl-[protein]</text>
        <dbReference type="Rhea" id="RHEA:47668"/>
        <dbReference type="Rhea" id="RHEA-COMP:9752"/>
        <dbReference type="Rhea" id="RHEA-COMP:11877"/>
        <dbReference type="ChEBI" id="CHEBI:15377"/>
        <dbReference type="ChEBI" id="CHEBI:17154"/>
        <dbReference type="ChEBI" id="CHEBI:29969"/>
        <dbReference type="ChEBI" id="CHEBI:57540"/>
        <dbReference type="ChEBI" id="CHEBI:87830"/>
        <dbReference type="ChEBI" id="CHEBI:87832"/>
    </reaction>
</comment>
<dbReference type="InterPro" id="IPR029035">
    <property type="entry name" value="DHS-like_NAD/FAD-binding_dom"/>
</dbReference>
<sequence>MIERIKKAADKIKKAKRITILTGAGISKASGIPTFRGEDGLWGKYSISEFATLEAFHKDPKKVWQWYNYRKKLIKQAEPNKAHYVLVELERIFKDGFALITQNIDNLHTKAGNKSVYELHGNIFEVKCLICNKIYHDQTIYKDDQLPPKCKYCQSIRTRPNVVWFGESLDVELIKKAMALAASCDVFISVGTSGGVQPAAGLPKIAQRMGKYVVEFNAEYSAISMFADDVIIGNAEKTLPMLLNYLTR</sequence>
<dbReference type="NCBIfam" id="NF001753">
    <property type="entry name" value="PRK00481.1-3"/>
    <property type="match status" value="1"/>
</dbReference>
<dbReference type="KEGG" id="hmr:Hipma_0493"/>
<feature type="binding site" evidence="3 4">
    <location>
        <position position="128"/>
    </location>
    <ligand>
        <name>Zn(2+)</name>
        <dbReference type="ChEBI" id="CHEBI:29105"/>
    </ligand>
</feature>
<feature type="binding site" evidence="3">
    <location>
        <begin position="23"/>
        <end position="42"/>
    </location>
    <ligand>
        <name>NAD(+)</name>
        <dbReference type="ChEBI" id="CHEBI:57540"/>
    </ligand>
</feature>
<dbReference type="InParanoid" id="F2LUD8"/>
<comment type="cofactor">
    <cofactor evidence="3">
        <name>Zn(2+)</name>
        <dbReference type="ChEBI" id="CHEBI:29105"/>
    </cofactor>
    <text evidence="3">Binds 1 zinc ion per subunit.</text>
</comment>
<dbReference type="Proteomes" id="UP000008139">
    <property type="component" value="Chromosome"/>
</dbReference>
<dbReference type="RefSeq" id="WP_013681505.1">
    <property type="nucleotide sequence ID" value="NC_015318.1"/>
</dbReference>
<dbReference type="PANTHER" id="PTHR11085">
    <property type="entry name" value="NAD-DEPENDENT PROTEIN DEACYLASE SIRTUIN-5, MITOCHONDRIAL-RELATED"/>
    <property type="match status" value="1"/>
</dbReference>
<dbReference type="InterPro" id="IPR050134">
    <property type="entry name" value="NAD-dep_sirtuin_deacylases"/>
</dbReference>
<evidence type="ECO:0000259" key="5">
    <source>
        <dbReference type="PROSITE" id="PS50305"/>
    </source>
</evidence>
<dbReference type="PANTHER" id="PTHR11085:SF4">
    <property type="entry name" value="NAD-DEPENDENT PROTEIN DEACYLASE"/>
    <property type="match status" value="1"/>
</dbReference>
<dbReference type="CDD" id="cd01412">
    <property type="entry name" value="SIRT5_Af1_CobB"/>
    <property type="match status" value="1"/>
</dbReference>
<evidence type="ECO:0000256" key="2">
    <source>
        <dbReference type="ARBA" id="ARBA00023027"/>
    </source>
</evidence>
<accession>F2LUD8</accession>
<dbReference type="InterPro" id="IPR027546">
    <property type="entry name" value="Sirtuin_class_III"/>
</dbReference>
<dbReference type="AlphaFoldDB" id="F2LUD8"/>
<dbReference type="InterPro" id="IPR026591">
    <property type="entry name" value="Sirtuin_cat_small_dom_sf"/>
</dbReference>
<reference evidence="6 7" key="1">
    <citation type="journal article" date="2011" name="Stand. Genomic Sci.">
        <title>Complete genome sequence of the thermophilic sulfur-reducer Hippea maritima type strain (MH(2)).</title>
        <authorList>
            <person name="Huntemann M."/>
            <person name="Lu M."/>
            <person name="Nolan M."/>
            <person name="Lapidus A."/>
            <person name="Lucas S."/>
            <person name="Hammon N."/>
            <person name="Deshpande S."/>
            <person name="Cheng J.F."/>
            <person name="Tapia R."/>
            <person name="Han C."/>
            <person name="Goodwin L."/>
            <person name="Pitluck S."/>
            <person name="Liolios K."/>
            <person name="Pagani I."/>
            <person name="Ivanova N."/>
            <person name="Ovchinikova G."/>
            <person name="Pati A."/>
            <person name="Chen A."/>
            <person name="Palaniappan K."/>
            <person name="Land M."/>
            <person name="Hauser L."/>
            <person name="Jeffries C.D."/>
            <person name="Detter J.C."/>
            <person name="Brambilla E.M."/>
            <person name="Rohde M."/>
            <person name="Spring S."/>
            <person name="Goker M."/>
            <person name="Woyke T."/>
            <person name="Bristow J."/>
            <person name="Eisen J.A."/>
            <person name="Markowitz V."/>
            <person name="Hugenholtz P."/>
            <person name="Kyrpides N.C."/>
            <person name="Klenk H.P."/>
            <person name="Mavromatis K."/>
        </authorList>
    </citation>
    <scope>NUCLEOTIDE SEQUENCE [LARGE SCALE GENOMIC DNA]</scope>
    <source>
        <strain evidence="7">ATCC 700847 / DSM 10411 / MH2</strain>
    </source>
</reference>
<dbReference type="GO" id="GO:0070403">
    <property type="term" value="F:NAD+ binding"/>
    <property type="evidence" value="ECO:0007669"/>
    <property type="project" value="UniProtKB-UniRule"/>
</dbReference>
<proteinExistence type="inferred from homology"/>
<dbReference type="HAMAP" id="MF_01121">
    <property type="entry name" value="Sirtuin_ClassIII"/>
    <property type="match status" value="1"/>
</dbReference>
<evidence type="ECO:0000313" key="6">
    <source>
        <dbReference type="EMBL" id="AEA33464.1"/>
    </source>
</evidence>